<dbReference type="InterPro" id="IPR039650">
    <property type="entry name" value="HdrA-like"/>
</dbReference>
<dbReference type="OrthoDB" id="9777740at2"/>
<dbReference type="PRINTS" id="PR00411">
    <property type="entry name" value="PNDRDTASEI"/>
</dbReference>
<keyword evidence="2" id="KW-0479">Metal-binding</keyword>
<organism evidence="6 7">
    <name type="scientific">Cohnella lupini</name>
    <dbReference type="NCBI Taxonomy" id="1294267"/>
    <lineage>
        <taxon>Bacteria</taxon>
        <taxon>Bacillati</taxon>
        <taxon>Bacillota</taxon>
        <taxon>Bacilli</taxon>
        <taxon>Bacillales</taxon>
        <taxon>Paenibacillaceae</taxon>
        <taxon>Cohnella</taxon>
    </lineage>
</organism>
<dbReference type="Gene3D" id="3.50.50.60">
    <property type="entry name" value="FAD/NAD(P)-binding domain"/>
    <property type="match status" value="1"/>
</dbReference>
<dbReference type="SUPFAM" id="SSF51905">
    <property type="entry name" value="FAD/NAD(P)-binding domain"/>
    <property type="match status" value="1"/>
</dbReference>
<evidence type="ECO:0000256" key="5">
    <source>
        <dbReference type="ARBA" id="ARBA00023014"/>
    </source>
</evidence>
<dbReference type="RefSeq" id="WP_115993474.1">
    <property type="nucleotide sequence ID" value="NZ_QRDY01000008.1"/>
</dbReference>
<keyword evidence="1" id="KW-0004">4Fe-4S</keyword>
<dbReference type="GO" id="GO:0051539">
    <property type="term" value="F:4 iron, 4 sulfur cluster binding"/>
    <property type="evidence" value="ECO:0007669"/>
    <property type="project" value="UniProtKB-KW"/>
</dbReference>
<evidence type="ECO:0000256" key="1">
    <source>
        <dbReference type="ARBA" id="ARBA00022485"/>
    </source>
</evidence>
<accession>A0A3D9I9N5</accession>
<evidence type="ECO:0000313" key="6">
    <source>
        <dbReference type="EMBL" id="RED58483.1"/>
    </source>
</evidence>
<dbReference type="PANTHER" id="PTHR43498:SF1">
    <property type="entry name" value="COB--COM HETERODISULFIDE REDUCTASE IRON-SULFUR SUBUNIT A"/>
    <property type="match status" value="1"/>
</dbReference>
<dbReference type="AlphaFoldDB" id="A0A3D9I9N5"/>
<dbReference type="Pfam" id="PF12831">
    <property type="entry name" value="FAD_oxidored"/>
    <property type="match status" value="1"/>
</dbReference>
<comment type="caution">
    <text evidence="6">The sequence shown here is derived from an EMBL/GenBank/DDBJ whole genome shotgun (WGS) entry which is preliminary data.</text>
</comment>
<protein>
    <submittedName>
        <fullName evidence="6">FAD dependent oxidoreductase</fullName>
    </submittedName>
</protein>
<evidence type="ECO:0000256" key="2">
    <source>
        <dbReference type="ARBA" id="ARBA00022723"/>
    </source>
</evidence>
<dbReference type="InterPro" id="IPR036188">
    <property type="entry name" value="FAD/NAD-bd_sf"/>
</dbReference>
<evidence type="ECO:0000256" key="4">
    <source>
        <dbReference type="ARBA" id="ARBA00023004"/>
    </source>
</evidence>
<reference evidence="6 7" key="1">
    <citation type="submission" date="2018-07" db="EMBL/GenBank/DDBJ databases">
        <title>Genomic Encyclopedia of Type Strains, Phase III (KMG-III): the genomes of soil and plant-associated and newly described type strains.</title>
        <authorList>
            <person name="Whitman W."/>
        </authorList>
    </citation>
    <scope>NUCLEOTIDE SEQUENCE [LARGE SCALE GENOMIC DNA]</scope>
    <source>
        <strain evidence="6 7">CECT 8236</strain>
    </source>
</reference>
<evidence type="ECO:0000256" key="3">
    <source>
        <dbReference type="ARBA" id="ARBA00023002"/>
    </source>
</evidence>
<dbReference type="Proteomes" id="UP000256869">
    <property type="component" value="Unassembled WGS sequence"/>
</dbReference>
<keyword evidence="7" id="KW-1185">Reference proteome</keyword>
<keyword evidence="5" id="KW-0411">Iron-sulfur</keyword>
<sequence length="417" mass="45977">MLKESYSFERRIETHMQADVIVIGGGPAGTAAAISAARCGKKVALLEKTAQLGGMGTLGNVSIFMPVGNVTGIYREIVSEMLAEYLPSGHHESIDPQYSPFLLRQYLNEKMKKEQVQVFFHCEFVGTIHKDGRIQAVVVSTREGLKAFEGETFIDCTGDARVAIDAGVPYRTGREEDGLTQPMTLMFTMQNTGKPVTPLLPEGCYRYEEESDLPQGRRLYWERNNDGTLLVNMSRVKANGAIIKDVNYAEAEALKQVFSIVNYLQRTGFETYALAHIAPQTGVRETNQIRGLYTLSEHDVVNGTRFPDAVAQTNYEIDIHSPDAKKTTDERKVDGYDIPYRCMVPAEFGNLLVAGRAISATHVAMSSMRVQATCYAMGQAAGIAAAVSIEDSCSMQDISIDKLHGLLEYQGVRFSGR</sequence>
<dbReference type="GO" id="GO:0016491">
    <property type="term" value="F:oxidoreductase activity"/>
    <property type="evidence" value="ECO:0007669"/>
    <property type="project" value="UniProtKB-KW"/>
</dbReference>
<keyword evidence="3" id="KW-0560">Oxidoreductase</keyword>
<dbReference type="GO" id="GO:0046872">
    <property type="term" value="F:metal ion binding"/>
    <property type="evidence" value="ECO:0007669"/>
    <property type="project" value="UniProtKB-KW"/>
</dbReference>
<name>A0A3D9I9N5_9BACL</name>
<dbReference type="EMBL" id="QRDY01000008">
    <property type="protein sequence ID" value="RED58483.1"/>
    <property type="molecule type" value="Genomic_DNA"/>
</dbReference>
<keyword evidence="4" id="KW-0408">Iron</keyword>
<gene>
    <name evidence="6" type="ORF">DFP95_1086</name>
</gene>
<proteinExistence type="predicted"/>
<dbReference type="PANTHER" id="PTHR43498">
    <property type="entry name" value="FERREDOXIN:COB-COM HETERODISULFIDE REDUCTASE SUBUNIT A"/>
    <property type="match status" value="1"/>
</dbReference>
<evidence type="ECO:0000313" key="7">
    <source>
        <dbReference type="Proteomes" id="UP000256869"/>
    </source>
</evidence>